<accession>A0A2S5A926</accession>
<dbReference type="InterPro" id="IPR032483">
    <property type="entry name" value="DUF5053"/>
</dbReference>
<dbReference type="RefSeq" id="WP_103806445.1">
    <property type="nucleotide sequence ID" value="NZ_PQVG01000006.1"/>
</dbReference>
<dbReference type="EMBL" id="PQVG01000006">
    <property type="protein sequence ID" value="POY38872.1"/>
    <property type="molecule type" value="Genomic_DNA"/>
</dbReference>
<organism evidence="1 2">
    <name type="scientific">Flavobacterium alvei</name>
    <dbReference type="NCBI Taxonomy" id="2080416"/>
    <lineage>
        <taxon>Bacteria</taxon>
        <taxon>Pseudomonadati</taxon>
        <taxon>Bacteroidota</taxon>
        <taxon>Flavobacteriia</taxon>
        <taxon>Flavobacteriales</taxon>
        <taxon>Flavobacteriaceae</taxon>
        <taxon>Flavobacterium</taxon>
    </lineage>
</organism>
<dbReference type="OrthoDB" id="1439243at2"/>
<dbReference type="Pfam" id="PF16476">
    <property type="entry name" value="DUF5053"/>
    <property type="match status" value="1"/>
</dbReference>
<evidence type="ECO:0000313" key="1">
    <source>
        <dbReference type="EMBL" id="POY38872.1"/>
    </source>
</evidence>
<protein>
    <submittedName>
        <fullName evidence="1">DUF5053 domain-containing protein</fullName>
    </submittedName>
</protein>
<dbReference type="Proteomes" id="UP000237310">
    <property type="component" value="Unassembled WGS sequence"/>
</dbReference>
<dbReference type="AlphaFoldDB" id="A0A2S5A926"/>
<gene>
    <name evidence="1" type="ORF">C3L50_12175</name>
</gene>
<sequence>MLDEIKKLKEKYQNTENENEIADIHSEMNLLFAENPDTFADSLLECIKESNKKADELLLKQKLEDILPVISVSYLAKNYFKKTPQWFYQRLNGNNVNGKEAHFTHKELETLAIALKEIGQKLSTTASLIL</sequence>
<evidence type="ECO:0000313" key="2">
    <source>
        <dbReference type="Proteomes" id="UP000237310"/>
    </source>
</evidence>
<name>A0A2S5A926_9FLAO</name>
<reference evidence="1 2" key="1">
    <citation type="submission" date="2018-01" db="EMBL/GenBank/DDBJ databases">
        <authorList>
            <person name="Gaut B.S."/>
            <person name="Morton B.R."/>
            <person name="Clegg M.T."/>
            <person name="Duvall M.R."/>
        </authorList>
    </citation>
    <scope>NUCLEOTIDE SEQUENCE [LARGE SCALE GENOMIC DNA]</scope>
    <source>
        <strain evidence="1 2">HR-AY</strain>
    </source>
</reference>
<keyword evidence="2" id="KW-1185">Reference proteome</keyword>
<comment type="caution">
    <text evidence="1">The sequence shown here is derived from an EMBL/GenBank/DDBJ whole genome shotgun (WGS) entry which is preliminary data.</text>
</comment>
<proteinExistence type="predicted"/>